<dbReference type="GO" id="GO:0004765">
    <property type="term" value="F:shikimate kinase activity"/>
    <property type="evidence" value="ECO:0007669"/>
    <property type="project" value="UniProtKB-UniRule"/>
</dbReference>
<dbReference type="GO" id="GO:0005524">
    <property type="term" value="F:ATP binding"/>
    <property type="evidence" value="ECO:0007669"/>
    <property type="project" value="UniProtKB-UniRule"/>
</dbReference>
<comment type="pathway">
    <text evidence="7">Metabolic intermediate biosynthesis; chorismate biosynthesis; chorismate from D-erythrose 4-phosphate and phosphoenolpyruvate: step 5/7.</text>
</comment>
<reference evidence="8" key="1">
    <citation type="submission" date="2020-01" db="EMBL/GenBank/DDBJ databases">
        <authorList>
            <person name="Meier V. D."/>
            <person name="Meier V D."/>
        </authorList>
    </citation>
    <scope>NUCLEOTIDE SEQUENCE</scope>
    <source>
        <strain evidence="8">HLG_WM_MAG_05</strain>
    </source>
</reference>
<evidence type="ECO:0000256" key="7">
    <source>
        <dbReference type="HAMAP-Rule" id="MF_00109"/>
    </source>
</evidence>
<comment type="similarity">
    <text evidence="7">Belongs to the shikimate kinase family.</text>
</comment>
<dbReference type="GO" id="GO:0008652">
    <property type="term" value="P:amino acid biosynthetic process"/>
    <property type="evidence" value="ECO:0007669"/>
    <property type="project" value="UniProtKB-KW"/>
</dbReference>
<dbReference type="UniPathway" id="UPA00053">
    <property type="reaction ID" value="UER00088"/>
</dbReference>
<proteinExistence type="inferred from homology"/>
<evidence type="ECO:0000256" key="6">
    <source>
        <dbReference type="ARBA" id="ARBA00023141"/>
    </source>
</evidence>
<dbReference type="GO" id="GO:0009423">
    <property type="term" value="P:chorismate biosynthetic process"/>
    <property type="evidence" value="ECO:0007669"/>
    <property type="project" value="UniProtKB-UniRule"/>
</dbReference>
<feature type="binding site" evidence="7">
    <location>
        <position position="41"/>
    </location>
    <ligand>
        <name>substrate</name>
    </ligand>
</feature>
<dbReference type="PANTHER" id="PTHR21087:SF16">
    <property type="entry name" value="SHIKIMATE KINASE 1, CHLOROPLASTIC"/>
    <property type="match status" value="1"/>
</dbReference>
<feature type="binding site" evidence="7">
    <location>
        <position position="23"/>
    </location>
    <ligand>
        <name>Mg(2+)</name>
        <dbReference type="ChEBI" id="CHEBI:18420"/>
    </ligand>
</feature>
<sequence length="174" mass="20140">MKKEYQLVYDNVVLIGFMGSGKTSVGRILARELFKEFVDVDTLIEKEQNASITEIFKDKGEKHFRELEQKCINELTQKKGQIIATGGGLPIYSSISEKSLIIYIDADFDVILNRLPKGEREKRPLLKDEAKARALFHERIETYRNLATFSVDANQKIYIFIHVIRDFILDKRVL</sequence>
<feature type="binding site" evidence="7">
    <location>
        <position position="139"/>
    </location>
    <ligand>
        <name>substrate</name>
    </ligand>
</feature>
<keyword evidence="7" id="KW-0479">Metal-binding</keyword>
<dbReference type="CDD" id="cd00464">
    <property type="entry name" value="SK"/>
    <property type="match status" value="1"/>
</dbReference>
<comment type="function">
    <text evidence="7">Catalyzes the specific phosphorylation of the 3-hydroxyl group of shikimic acid using ATP as a cosubstrate.</text>
</comment>
<organism evidence="8">
    <name type="scientific">uncultured Sulfurovum sp</name>
    <dbReference type="NCBI Taxonomy" id="269237"/>
    <lineage>
        <taxon>Bacteria</taxon>
        <taxon>Pseudomonadati</taxon>
        <taxon>Campylobacterota</taxon>
        <taxon>Epsilonproteobacteria</taxon>
        <taxon>Campylobacterales</taxon>
        <taxon>Sulfurovaceae</taxon>
        <taxon>Sulfurovum</taxon>
        <taxon>environmental samples</taxon>
    </lineage>
</organism>
<feature type="binding site" evidence="7">
    <location>
        <position position="65"/>
    </location>
    <ligand>
        <name>substrate</name>
    </ligand>
</feature>
<evidence type="ECO:0000256" key="4">
    <source>
        <dbReference type="ARBA" id="ARBA00022777"/>
    </source>
</evidence>
<name>A0A6S6TBM4_9BACT</name>
<feature type="binding site" evidence="7">
    <location>
        <position position="123"/>
    </location>
    <ligand>
        <name>ATP</name>
        <dbReference type="ChEBI" id="CHEBI:30616"/>
    </ligand>
</feature>
<evidence type="ECO:0000256" key="2">
    <source>
        <dbReference type="ARBA" id="ARBA00022679"/>
    </source>
</evidence>
<accession>A0A6S6TBM4</accession>
<dbReference type="PRINTS" id="PR01100">
    <property type="entry name" value="SHIKIMTKNASE"/>
</dbReference>
<keyword evidence="3 7" id="KW-0547">Nucleotide-binding</keyword>
<evidence type="ECO:0000313" key="8">
    <source>
        <dbReference type="EMBL" id="CAA6820701.1"/>
    </source>
</evidence>
<keyword evidence="2 7" id="KW-0808">Transferase</keyword>
<dbReference type="GO" id="GO:0000287">
    <property type="term" value="F:magnesium ion binding"/>
    <property type="evidence" value="ECO:0007669"/>
    <property type="project" value="UniProtKB-UniRule"/>
</dbReference>
<dbReference type="GO" id="GO:0005829">
    <property type="term" value="C:cytosol"/>
    <property type="evidence" value="ECO:0007669"/>
    <property type="project" value="TreeGrafter"/>
</dbReference>
<comment type="caution">
    <text evidence="7">Lacks conserved residue(s) required for the propagation of feature annotation.</text>
</comment>
<evidence type="ECO:0000256" key="5">
    <source>
        <dbReference type="ARBA" id="ARBA00022840"/>
    </source>
</evidence>
<protein>
    <recommendedName>
        <fullName evidence="7">Shikimate kinase</fullName>
        <shortName evidence="7">SK</shortName>
        <ecNumber evidence="7">2.7.1.71</ecNumber>
    </recommendedName>
</protein>
<dbReference type="EC" id="2.7.1.71" evidence="7"/>
<feature type="binding site" evidence="7">
    <location>
        <begin position="19"/>
        <end position="24"/>
    </location>
    <ligand>
        <name>ATP</name>
        <dbReference type="ChEBI" id="CHEBI:30616"/>
    </ligand>
</feature>
<comment type="cofactor">
    <cofactor evidence="7">
        <name>Mg(2+)</name>
        <dbReference type="ChEBI" id="CHEBI:18420"/>
    </cofactor>
    <text evidence="7">Binds 1 Mg(2+) ion per subunit.</text>
</comment>
<dbReference type="PANTHER" id="PTHR21087">
    <property type="entry name" value="SHIKIMATE KINASE"/>
    <property type="match status" value="1"/>
</dbReference>
<dbReference type="SUPFAM" id="SSF52540">
    <property type="entry name" value="P-loop containing nucleoside triphosphate hydrolases"/>
    <property type="match status" value="1"/>
</dbReference>
<dbReference type="Pfam" id="PF01202">
    <property type="entry name" value="SKI"/>
    <property type="match status" value="1"/>
</dbReference>
<evidence type="ECO:0000256" key="1">
    <source>
        <dbReference type="ARBA" id="ARBA00022605"/>
    </source>
</evidence>
<dbReference type="InterPro" id="IPR027417">
    <property type="entry name" value="P-loop_NTPase"/>
</dbReference>
<keyword evidence="7" id="KW-0963">Cytoplasm</keyword>
<dbReference type="InterPro" id="IPR000623">
    <property type="entry name" value="Shikimate_kinase/TSH1"/>
</dbReference>
<dbReference type="AlphaFoldDB" id="A0A6S6TBM4"/>
<gene>
    <name evidence="7" type="primary">aroK</name>
    <name evidence="8" type="ORF">HELGO_WM5125</name>
</gene>
<comment type="subunit">
    <text evidence="7">Monomer.</text>
</comment>
<dbReference type="HAMAP" id="MF_00109">
    <property type="entry name" value="Shikimate_kinase"/>
    <property type="match status" value="1"/>
</dbReference>
<feature type="binding site" evidence="7">
    <location>
        <position position="87"/>
    </location>
    <ligand>
        <name>substrate</name>
    </ligand>
</feature>
<keyword evidence="7" id="KW-0460">Magnesium</keyword>
<keyword evidence="1 7" id="KW-0028">Amino-acid biosynthesis</keyword>
<keyword evidence="4 7" id="KW-0418">Kinase</keyword>
<comment type="catalytic activity">
    <reaction evidence="7">
        <text>shikimate + ATP = 3-phosphoshikimate + ADP + H(+)</text>
        <dbReference type="Rhea" id="RHEA:13121"/>
        <dbReference type="ChEBI" id="CHEBI:15378"/>
        <dbReference type="ChEBI" id="CHEBI:30616"/>
        <dbReference type="ChEBI" id="CHEBI:36208"/>
        <dbReference type="ChEBI" id="CHEBI:145989"/>
        <dbReference type="ChEBI" id="CHEBI:456216"/>
        <dbReference type="EC" id="2.7.1.71"/>
    </reaction>
</comment>
<dbReference type="EMBL" id="CACVAU010000058">
    <property type="protein sequence ID" value="CAA6820701.1"/>
    <property type="molecule type" value="Genomic_DNA"/>
</dbReference>
<dbReference type="Gene3D" id="3.40.50.300">
    <property type="entry name" value="P-loop containing nucleotide triphosphate hydrolases"/>
    <property type="match status" value="1"/>
</dbReference>
<keyword evidence="6 7" id="KW-0057">Aromatic amino acid biosynthesis</keyword>
<dbReference type="InterPro" id="IPR031322">
    <property type="entry name" value="Shikimate/glucono_kinase"/>
</dbReference>
<comment type="subcellular location">
    <subcellularLocation>
        <location evidence="7">Cytoplasm</location>
    </subcellularLocation>
</comment>
<dbReference type="GO" id="GO:0009073">
    <property type="term" value="P:aromatic amino acid family biosynthetic process"/>
    <property type="evidence" value="ECO:0007669"/>
    <property type="project" value="UniProtKB-KW"/>
</dbReference>
<keyword evidence="5 7" id="KW-0067">ATP-binding</keyword>
<evidence type="ECO:0000256" key="3">
    <source>
        <dbReference type="ARBA" id="ARBA00022741"/>
    </source>
</evidence>